<organism evidence="2">
    <name type="scientific">viral metagenome</name>
    <dbReference type="NCBI Taxonomy" id="1070528"/>
    <lineage>
        <taxon>unclassified sequences</taxon>
        <taxon>metagenomes</taxon>
        <taxon>organismal metagenomes</taxon>
    </lineage>
</organism>
<dbReference type="AlphaFoldDB" id="A0A6M3XJ67"/>
<dbReference type="EMBL" id="MT144709">
    <property type="protein sequence ID" value="QJH97970.1"/>
    <property type="molecule type" value="Genomic_DNA"/>
</dbReference>
<feature type="domain" description="DUF1937" evidence="1">
    <location>
        <begin position="5"/>
        <end position="106"/>
    </location>
</feature>
<dbReference type="Pfam" id="PF09152">
    <property type="entry name" value="DUF1937"/>
    <property type="match status" value="1"/>
</dbReference>
<dbReference type="InterPro" id="IPR015235">
    <property type="entry name" value="DUF1937"/>
</dbReference>
<evidence type="ECO:0000313" key="2">
    <source>
        <dbReference type="EMBL" id="QJH97970.1"/>
    </source>
</evidence>
<proteinExistence type="predicted"/>
<accession>A0A6M3XJ67</accession>
<gene>
    <name evidence="2" type="ORF">TM448B01140_0014</name>
</gene>
<protein>
    <recommendedName>
        <fullName evidence="1">DUF1937 domain-containing protein</fullName>
    </recommendedName>
</protein>
<dbReference type="Gene3D" id="3.40.50.10400">
    <property type="entry name" value="Hypothetical protein PA1492"/>
    <property type="match status" value="1"/>
</dbReference>
<name>A0A6M3XJ67_9ZZZZ</name>
<reference evidence="2" key="1">
    <citation type="submission" date="2020-03" db="EMBL/GenBank/DDBJ databases">
        <title>The deep terrestrial virosphere.</title>
        <authorList>
            <person name="Holmfeldt K."/>
            <person name="Nilsson E."/>
            <person name="Simone D."/>
            <person name="Lopez-Fernandez M."/>
            <person name="Wu X."/>
            <person name="de Brujin I."/>
            <person name="Lundin D."/>
            <person name="Andersson A."/>
            <person name="Bertilsson S."/>
            <person name="Dopson M."/>
        </authorList>
    </citation>
    <scope>NUCLEOTIDE SEQUENCE</scope>
    <source>
        <strain evidence="2">TM448B01140</strain>
    </source>
</reference>
<dbReference type="SUPFAM" id="SSF52309">
    <property type="entry name" value="N-(deoxy)ribosyltransferase-like"/>
    <property type="match status" value="1"/>
</dbReference>
<sequence length="111" mass="12813">MDKKIVYLAIPYSHPDPDVRKMRFELANKMAAKLLEEEFNVLSPISHSHPISLYMENSNDSDYWIKNSLEFLKFCDELIVYCLPGWEGSKGVAKEIEFAKAKGIPIRYLEG</sequence>
<evidence type="ECO:0000259" key="1">
    <source>
        <dbReference type="Pfam" id="PF09152"/>
    </source>
</evidence>